<organism evidence="3 4">
    <name type="scientific">Phormidesmis priestleyi Ana</name>
    <dbReference type="NCBI Taxonomy" id="1666911"/>
    <lineage>
        <taxon>Bacteria</taxon>
        <taxon>Bacillati</taxon>
        <taxon>Cyanobacteriota</taxon>
        <taxon>Cyanophyceae</taxon>
        <taxon>Leptolyngbyales</taxon>
        <taxon>Leptolyngbyaceae</taxon>
        <taxon>Phormidesmis</taxon>
    </lineage>
</organism>
<evidence type="ECO:0000256" key="2">
    <source>
        <dbReference type="ARBA" id="ARBA00023239"/>
    </source>
</evidence>
<dbReference type="PANTHER" id="PTHR33542">
    <property type="entry name" value="SIROHYDROCHLORIN FERROCHELATASE, CHLOROPLASTIC"/>
    <property type="match status" value="1"/>
</dbReference>
<dbReference type="PATRIC" id="fig|1666911.3.peg.502"/>
<dbReference type="PANTHER" id="PTHR33542:SF3">
    <property type="entry name" value="SIROHYDROCHLORIN FERROCHELATASE, CHLOROPLASTIC"/>
    <property type="match status" value="1"/>
</dbReference>
<gene>
    <name evidence="3" type="ORF">HLUCCA11_11390</name>
</gene>
<accession>A0A0P7YWI2</accession>
<name>A0A0P7YWI2_9CYAN</name>
<evidence type="ECO:0008006" key="5">
    <source>
        <dbReference type="Google" id="ProtNLM"/>
    </source>
</evidence>
<keyword evidence="1" id="KW-0479">Metal-binding</keyword>
<dbReference type="InterPro" id="IPR002762">
    <property type="entry name" value="CbiX-like"/>
</dbReference>
<comment type="caution">
    <text evidence="3">The sequence shown here is derived from an EMBL/GenBank/DDBJ whole genome shotgun (WGS) entry which is preliminary data.</text>
</comment>
<dbReference type="Proteomes" id="UP000050465">
    <property type="component" value="Unassembled WGS sequence"/>
</dbReference>
<keyword evidence="2" id="KW-0456">Lyase</keyword>
<reference evidence="3 4" key="1">
    <citation type="submission" date="2015-09" db="EMBL/GenBank/DDBJ databases">
        <title>Identification and resolution of microdiversity through metagenomic sequencing of parallel consortia.</title>
        <authorList>
            <person name="Nelson W.C."/>
            <person name="Romine M.F."/>
            <person name="Lindemann S.R."/>
        </authorList>
    </citation>
    <scope>NUCLEOTIDE SEQUENCE [LARGE SCALE GENOMIC DNA]</scope>
    <source>
        <strain evidence="3">Ana</strain>
    </source>
</reference>
<dbReference type="CDD" id="cd03416">
    <property type="entry name" value="CbiX_SirB_N"/>
    <property type="match status" value="1"/>
</dbReference>
<dbReference type="SUPFAM" id="SSF53800">
    <property type="entry name" value="Chelatase"/>
    <property type="match status" value="1"/>
</dbReference>
<proteinExistence type="predicted"/>
<evidence type="ECO:0000256" key="1">
    <source>
        <dbReference type="ARBA" id="ARBA00022723"/>
    </source>
</evidence>
<dbReference type="GO" id="GO:0046872">
    <property type="term" value="F:metal ion binding"/>
    <property type="evidence" value="ECO:0007669"/>
    <property type="project" value="UniProtKB-KW"/>
</dbReference>
<dbReference type="AlphaFoldDB" id="A0A0P7YWI2"/>
<dbReference type="InterPro" id="IPR050963">
    <property type="entry name" value="Sirohydro_Cobaltochel/CbiX"/>
</dbReference>
<dbReference type="STRING" id="1666911.HLUCCA11_11390"/>
<dbReference type="GO" id="GO:0016829">
    <property type="term" value="F:lyase activity"/>
    <property type="evidence" value="ECO:0007669"/>
    <property type="project" value="UniProtKB-KW"/>
</dbReference>
<sequence>MKPVVASTAYLLISHGSRDPRPQEAMNRLADLVRKHLESSTQSLNSRSLTPEDAAPSHVKQTLLLTRPRLKVSPVAPSKVMVGTACLELAPIPLSEQIYEFALRLAAIGVSELKLLPVFLMSGVHVMEDIPTEVEAAKSKIAGMSLNLTLCPHLGSHDKITEVLASRLASVPAEGSLLVAHGSRRPKGNQSIKKLAKRLGTAVAYWATPPDMETQVIELMQNGCQKLTILPYFLFAGGITDAIVHRTEELAERFPKVNFRLLPTLGATNEIADLAIELIHSN</sequence>
<evidence type="ECO:0000313" key="4">
    <source>
        <dbReference type="Proteomes" id="UP000050465"/>
    </source>
</evidence>
<dbReference type="EMBL" id="LJZR01000013">
    <property type="protein sequence ID" value="KPQ35285.1"/>
    <property type="molecule type" value="Genomic_DNA"/>
</dbReference>
<dbReference type="Pfam" id="PF01903">
    <property type="entry name" value="CbiX"/>
    <property type="match status" value="2"/>
</dbReference>
<evidence type="ECO:0000313" key="3">
    <source>
        <dbReference type="EMBL" id="KPQ35285.1"/>
    </source>
</evidence>
<protein>
    <recommendedName>
        <fullName evidence="5">Sirohydrochlorin cobaltochelatase</fullName>
    </recommendedName>
</protein>
<dbReference type="Gene3D" id="3.40.50.1400">
    <property type="match status" value="2"/>
</dbReference>